<dbReference type="InterPro" id="IPR046703">
    <property type="entry name" value="DUF6776"/>
</dbReference>
<evidence type="ECO:0000256" key="2">
    <source>
        <dbReference type="SAM" id="Phobius"/>
    </source>
</evidence>
<dbReference type="Pfam" id="PF20567">
    <property type="entry name" value="DUF6776"/>
    <property type="match status" value="1"/>
</dbReference>
<evidence type="ECO:0000313" key="4">
    <source>
        <dbReference type="Proteomes" id="UP000267077"/>
    </source>
</evidence>
<reference evidence="3 4" key="1">
    <citation type="submission" date="2018-12" db="EMBL/GenBank/DDBJ databases">
        <title>Dyella dinghuensis sp. nov. DHOA06 and Dyella choica sp. nov. 4M-K27, isolated from forest soil.</title>
        <authorList>
            <person name="Qiu L.-H."/>
            <person name="Gao Z.-H."/>
        </authorList>
    </citation>
    <scope>NUCLEOTIDE SEQUENCE [LARGE SCALE GENOMIC DNA]</scope>
    <source>
        <strain evidence="3 4">DHOA06</strain>
    </source>
</reference>
<proteinExistence type="predicted"/>
<keyword evidence="2" id="KW-0472">Membrane</keyword>
<dbReference type="Proteomes" id="UP000267077">
    <property type="component" value="Unassembled WGS sequence"/>
</dbReference>
<dbReference type="OrthoDB" id="7056878at2"/>
<name>A0A3S0PFD4_9GAMM</name>
<feature type="transmembrane region" description="Helical" evidence="2">
    <location>
        <begin position="24"/>
        <end position="48"/>
    </location>
</feature>
<keyword evidence="2" id="KW-0812">Transmembrane</keyword>
<gene>
    <name evidence="3" type="ORF">EKH79_11825</name>
</gene>
<dbReference type="RefSeq" id="WP_126674033.1">
    <property type="nucleotide sequence ID" value="NZ_RYZR01000006.1"/>
</dbReference>
<sequence>MASRPPPRYVVRPHDAASQRRRMLWLGAAWLGSVLLAALIVGLLIGAWKGVVPRISDRRALGTLTAQNEDLKQQVANLQRSQQVNDIATKALRQTISERDEEISGLRADLSFYSRLVGGDAQREGLKVQEVSLQAVPHSQAWNLTVSLTQNIKRDDDTTGTTSVTVEGLRDNKVVQLDWATLGDAAEKDGIPFRFRYFQQLHTTIALPADFRPTRLHVTVQPENGDPVSRAVAWNDALSSPVTTNQGDTTDAQP</sequence>
<feature type="compositionally biased region" description="Polar residues" evidence="1">
    <location>
        <begin position="237"/>
        <end position="254"/>
    </location>
</feature>
<dbReference type="EMBL" id="RYZR01000006">
    <property type="protein sequence ID" value="RUL63096.1"/>
    <property type="molecule type" value="Genomic_DNA"/>
</dbReference>
<evidence type="ECO:0008006" key="5">
    <source>
        <dbReference type="Google" id="ProtNLM"/>
    </source>
</evidence>
<organism evidence="3 4">
    <name type="scientific">Dyella dinghuensis</name>
    <dbReference type="NCBI Taxonomy" id="1920169"/>
    <lineage>
        <taxon>Bacteria</taxon>
        <taxon>Pseudomonadati</taxon>
        <taxon>Pseudomonadota</taxon>
        <taxon>Gammaproteobacteria</taxon>
        <taxon>Lysobacterales</taxon>
        <taxon>Rhodanobacteraceae</taxon>
        <taxon>Dyella</taxon>
    </lineage>
</organism>
<protein>
    <recommendedName>
        <fullName evidence="5">Transmembrane protein</fullName>
    </recommendedName>
</protein>
<comment type="caution">
    <text evidence="3">The sequence shown here is derived from an EMBL/GenBank/DDBJ whole genome shotgun (WGS) entry which is preliminary data.</text>
</comment>
<dbReference type="AlphaFoldDB" id="A0A3S0PFD4"/>
<evidence type="ECO:0000313" key="3">
    <source>
        <dbReference type="EMBL" id="RUL63096.1"/>
    </source>
</evidence>
<feature type="region of interest" description="Disordered" evidence="1">
    <location>
        <begin position="235"/>
        <end position="254"/>
    </location>
</feature>
<evidence type="ECO:0000256" key="1">
    <source>
        <dbReference type="SAM" id="MobiDB-lite"/>
    </source>
</evidence>
<keyword evidence="4" id="KW-1185">Reference proteome</keyword>
<accession>A0A3S0PFD4</accession>
<keyword evidence="2" id="KW-1133">Transmembrane helix</keyword>